<dbReference type="EMBL" id="CM029037">
    <property type="protein sequence ID" value="KAG2657342.1"/>
    <property type="molecule type" value="Genomic_DNA"/>
</dbReference>
<reference evidence="2" key="1">
    <citation type="submission" date="2020-05" db="EMBL/GenBank/DDBJ databases">
        <title>WGS assembly of Panicum virgatum.</title>
        <authorList>
            <person name="Lovell J.T."/>
            <person name="Jenkins J."/>
            <person name="Shu S."/>
            <person name="Juenger T.E."/>
            <person name="Schmutz J."/>
        </authorList>
    </citation>
    <scope>NUCLEOTIDE SEQUENCE</scope>
    <source>
        <strain evidence="2">AP13</strain>
    </source>
</reference>
<evidence type="ECO:0000313" key="2">
    <source>
        <dbReference type="EMBL" id="KAG2657342.1"/>
    </source>
</evidence>
<keyword evidence="3" id="KW-1185">Reference proteome</keyword>
<gene>
    <name evidence="2" type="ORF">PVAP13_1KG208808</name>
</gene>
<feature type="region of interest" description="Disordered" evidence="1">
    <location>
        <begin position="122"/>
        <end position="176"/>
    </location>
</feature>
<proteinExistence type="predicted"/>
<accession>A0A8T0X714</accession>
<comment type="caution">
    <text evidence="2">The sequence shown here is derived from an EMBL/GenBank/DDBJ whole genome shotgun (WGS) entry which is preliminary data.</text>
</comment>
<organism evidence="2 3">
    <name type="scientific">Panicum virgatum</name>
    <name type="common">Blackwell switchgrass</name>
    <dbReference type="NCBI Taxonomy" id="38727"/>
    <lineage>
        <taxon>Eukaryota</taxon>
        <taxon>Viridiplantae</taxon>
        <taxon>Streptophyta</taxon>
        <taxon>Embryophyta</taxon>
        <taxon>Tracheophyta</taxon>
        <taxon>Spermatophyta</taxon>
        <taxon>Magnoliopsida</taxon>
        <taxon>Liliopsida</taxon>
        <taxon>Poales</taxon>
        <taxon>Poaceae</taxon>
        <taxon>PACMAD clade</taxon>
        <taxon>Panicoideae</taxon>
        <taxon>Panicodae</taxon>
        <taxon>Paniceae</taxon>
        <taxon>Panicinae</taxon>
        <taxon>Panicum</taxon>
        <taxon>Panicum sect. Hiantes</taxon>
    </lineage>
</organism>
<evidence type="ECO:0000256" key="1">
    <source>
        <dbReference type="SAM" id="MobiDB-lite"/>
    </source>
</evidence>
<protein>
    <submittedName>
        <fullName evidence="2">Uncharacterized protein</fullName>
    </submittedName>
</protein>
<evidence type="ECO:0000313" key="3">
    <source>
        <dbReference type="Proteomes" id="UP000823388"/>
    </source>
</evidence>
<feature type="compositionally biased region" description="Low complexity" evidence="1">
    <location>
        <begin position="148"/>
        <end position="165"/>
    </location>
</feature>
<feature type="compositionally biased region" description="Basic residues" evidence="1">
    <location>
        <begin position="125"/>
        <end position="138"/>
    </location>
</feature>
<sequence>MEQTIGFGDKASNERIGDRAATELIWAGEEREAALGRMGLGHWAGGAPVDGFGWAGARAGRDWRRACGWIWLGGSSSRKGLGVAACSSGKGSEKDAPAARSSGDFGVRRRCARAGFQQQVGFGGSRRRARGGRQRLRRGGMEAGRGGTARSLRGSGSSGAAEGAPGAPGGALEEPRPTHRSFLAVCLLGWAEMQGY</sequence>
<name>A0A8T0X714_PANVG</name>
<dbReference type="Proteomes" id="UP000823388">
    <property type="component" value="Chromosome 1K"/>
</dbReference>
<dbReference type="AlphaFoldDB" id="A0A8T0X714"/>